<evidence type="ECO:0000313" key="12">
    <source>
        <dbReference type="Proteomes" id="UP001163096"/>
    </source>
</evidence>
<evidence type="ECO:0000256" key="2">
    <source>
        <dbReference type="ARBA" id="ARBA00022741"/>
    </source>
</evidence>
<name>A0A9X9T6C7_METOG</name>
<evidence type="ECO:0000256" key="7">
    <source>
        <dbReference type="ARBA" id="ARBA00066387"/>
    </source>
</evidence>
<dbReference type="InterPro" id="IPR003593">
    <property type="entry name" value="AAA+_ATPase"/>
</dbReference>
<feature type="domain" description="ABC transporter" evidence="10">
    <location>
        <begin position="4"/>
        <end position="237"/>
    </location>
</feature>
<dbReference type="Proteomes" id="UP001163096">
    <property type="component" value="Chromosome"/>
</dbReference>
<proteinExistence type="predicted"/>
<dbReference type="KEGG" id="mou:OU421_07420"/>
<dbReference type="AlphaFoldDB" id="A0A9X9T6C7"/>
<dbReference type="PANTHER" id="PTHR42794">
    <property type="entry name" value="HEMIN IMPORT ATP-BINDING PROTEIN HMUV"/>
    <property type="match status" value="1"/>
</dbReference>
<evidence type="ECO:0000256" key="3">
    <source>
        <dbReference type="ARBA" id="ARBA00022840"/>
    </source>
</evidence>
<dbReference type="Gene3D" id="3.40.50.300">
    <property type="entry name" value="P-loop containing nucleotide triphosphate hydrolases"/>
    <property type="match status" value="1"/>
</dbReference>
<keyword evidence="12" id="KW-1185">Reference proteome</keyword>
<keyword evidence="3 11" id="KW-0067">ATP-binding</keyword>
<dbReference type="InterPro" id="IPR003439">
    <property type="entry name" value="ABC_transporter-like_ATP-bd"/>
</dbReference>
<keyword evidence="1" id="KW-0813">Transport</keyword>
<gene>
    <name evidence="11" type="ORF">OU421_07420</name>
</gene>
<dbReference type="PROSITE" id="PS50893">
    <property type="entry name" value="ABC_TRANSPORTER_2"/>
    <property type="match status" value="1"/>
</dbReference>
<dbReference type="RefSeq" id="WP_268185436.1">
    <property type="nucleotide sequence ID" value="NZ_CP113361.1"/>
</dbReference>
<dbReference type="GeneID" id="76834920"/>
<dbReference type="InterPro" id="IPR017871">
    <property type="entry name" value="ABC_transporter-like_CS"/>
</dbReference>
<evidence type="ECO:0000256" key="8">
    <source>
        <dbReference type="ARBA" id="ARBA00073649"/>
    </source>
</evidence>
<dbReference type="FunFam" id="3.40.50.300:FF:000134">
    <property type="entry name" value="Iron-enterobactin ABC transporter ATP-binding protein"/>
    <property type="match status" value="1"/>
</dbReference>
<dbReference type="CDD" id="cd03214">
    <property type="entry name" value="ABC_Iron-Siderophores_B12_Hemin"/>
    <property type="match status" value="1"/>
</dbReference>
<dbReference type="EMBL" id="CP113361">
    <property type="protein sequence ID" value="WAI00263.1"/>
    <property type="molecule type" value="Genomic_DNA"/>
</dbReference>
<keyword evidence="4" id="KW-1278">Translocase</keyword>
<comment type="function">
    <text evidence="6">Required for corrinoid utilization. Probably part of the ABC transporter complex BtuCDF involved in cobalamin (vitamin B12) import. Probably responsible for energy coupling to the transport system.</text>
</comment>
<dbReference type="PANTHER" id="PTHR42794:SF1">
    <property type="entry name" value="HEMIN IMPORT ATP-BINDING PROTEIN HMUV"/>
    <property type="match status" value="1"/>
</dbReference>
<sequence length="262" mass="29083">MVAITVKGLSYTYRKKPVFSGVSFEAKEGEVLGVVGPNGSGKTTIIKCIDGILQPKGEVRVFGEDVASMDRMSIARKIAYVPQSFPEGLSSVVYETIMMGRRPYLNWKTGLEDEEKVYHAMKMLGVEDFAFRKVKELSGGERQRVMIARAIVQETPVILMDEPTSSLDVRHQMEVMEVARGLAENRNIAVVMSLHDLNLAARYCDRIVVLNEGNLCGYGAPREVLTEDVIRQVYGIEARISSDVECPYIIPLHPVAGLQKGE</sequence>
<dbReference type="GO" id="GO:0016887">
    <property type="term" value="F:ATP hydrolysis activity"/>
    <property type="evidence" value="ECO:0007669"/>
    <property type="project" value="InterPro"/>
</dbReference>
<evidence type="ECO:0000256" key="9">
    <source>
        <dbReference type="ARBA" id="ARBA00077139"/>
    </source>
</evidence>
<evidence type="ECO:0000259" key="10">
    <source>
        <dbReference type="PROSITE" id="PS50893"/>
    </source>
</evidence>
<comment type="catalytic activity">
    <reaction evidence="5">
        <text>an R-cob(III)alamin(out) + ATP + H2O = an R-cob(III)alamin(in) + ADP + phosphate + H(+)</text>
        <dbReference type="Rhea" id="RHEA:17873"/>
        <dbReference type="ChEBI" id="CHEBI:15377"/>
        <dbReference type="ChEBI" id="CHEBI:15378"/>
        <dbReference type="ChEBI" id="CHEBI:30616"/>
        <dbReference type="ChEBI" id="CHEBI:43474"/>
        <dbReference type="ChEBI" id="CHEBI:140785"/>
        <dbReference type="ChEBI" id="CHEBI:456216"/>
        <dbReference type="EC" id="7.6.2.8"/>
    </reaction>
</comment>
<keyword evidence="2" id="KW-0547">Nucleotide-binding</keyword>
<dbReference type="EC" id="7.6.2.8" evidence="7"/>
<dbReference type="PROSITE" id="PS00211">
    <property type="entry name" value="ABC_TRANSPORTER_1"/>
    <property type="match status" value="1"/>
</dbReference>
<evidence type="ECO:0000256" key="1">
    <source>
        <dbReference type="ARBA" id="ARBA00022448"/>
    </source>
</evidence>
<dbReference type="GO" id="GO:0015420">
    <property type="term" value="F:ABC-type vitamin B12 transporter activity"/>
    <property type="evidence" value="ECO:0007669"/>
    <property type="project" value="UniProtKB-EC"/>
</dbReference>
<reference evidence="11" key="1">
    <citation type="submission" date="2022-11" db="EMBL/GenBank/DDBJ databases">
        <title>Complete genome sequence of Methanogenium organophilum DSM 3596.</title>
        <authorList>
            <person name="Chen S.-C."/>
            <person name="Lai S.-J."/>
            <person name="You Y.-T."/>
        </authorList>
    </citation>
    <scope>NUCLEOTIDE SEQUENCE</scope>
    <source>
        <strain evidence="11">DSM 3596</strain>
    </source>
</reference>
<dbReference type="GO" id="GO:0005524">
    <property type="term" value="F:ATP binding"/>
    <property type="evidence" value="ECO:0007669"/>
    <property type="project" value="UniProtKB-KW"/>
</dbReference>
<protein>
    <recommendedName>
        <fullName evidence="8">Cobalamin import ATP-binding protein BtuD</fullName>
        <ecNumber evidence="7">7.6.2.8</ecNumber>
    </recommendedName>
    <alternativeName>
        <fullName evidence="9">Vitamin B12-transporting ATPase</fullName>
    </alternativeName>
</protein>
<dbReference type="SMART" id="SM00382">
    <property type="entry name" value="AAA"/>
    <property type="match status" value="1"/>
</dbReference>
<dbReference type="InterPro" id="IPR027417">
    <property type="entry name" value="P-loop_NTPase"/>
</dbReference>
<dbReference type="SUPFAM" id="SSF52540">
    <property type="entry name" value="P-loop containing nucleoside triphosphate hydrolases"/>
    <property type="match status" value="1"/>
</dbReference>
<accession>A0A9X9T6C7</accession>
<evidence type="ECO:0000313" key="11">
    <source>
        <dbReference type="EMBL" id="WAI00263.1"/>
    </source>
</evidence>
<dbReference type="Pfam" id="PF00005">
    <property type="entry name" value="ABC_tran"/>
    <property type="match status" value="1"/>
</dbReference>
<evidence type="ECO:0000256" key="6">
    <source>
        <dbReference type="ARBA" id="ARBA00058960"/>
    </source>
</evidence>
<evidence type="ECO:0000256" key="4">
    <source>
        <dbReference type="ARBA" id="ARBA00022967"/>
    </source>
</evidence>
<evidence type="ECO:0000256" key="5">
    <source>
        <dbReference type="ARBA" id="ARBA00050590"/>
    </source>
</evidence>
<organism evidence="11 12">
    <name type="scientific">Methanogenium organophilum</name>
    <dbReference type="NCBI Taxonomy" id="2199"/>
    <lineage>
        <taxon>Archaea</taxon>
        <taxon>Methanobacteriati</taxon>
        <taxon>Methanobacteriota</taxon>
        <taxon>Stenosarchaea group</taxon>
        <taxon>Methanomicrobia</taxon>
        <taxon>Methanomicrobiales</taxon>
        <taxon>Methanomicrobiaceae</taxon>
        <taxon>Methanogenium</taxon>
    </lineage>
</organism>